<evidence type="ECO:0000256" key="3">
    <source>
        <dbReference type="ARBA" id="ARBA00022801"/>
    </source>
</evidence>
<keyword evidence="4" id="KW-0865">Zymogen</keyword>
<dbReference type="EMBL" id="JACDXW010000004">
    <property type="protein sequence ID" value="MCB5364033.1"/>
    <property type="molecule type" value="Genomic_DNA"/>
</dbReference>
<evidence type="ECO:0000256" key="2">
    <source>
        <dbReference type="ARBA" id="ARBA00022729"/>
    </source>
</evidence>
<reference evidence="6 7" key="1">
    <citation type="submission" date="2020-07" db="EMBL/GenBank/DDBJ databases">
        <title>Pusillimonas sp. nov., isolated from poultry manure in Taiwan.</title>
        <authorList>
            <person name="Lin S.-Y."/>
            <person name="Tang Y.-S."/>
            <person name="Young C.-C."/>
        </authorList>
    </citation>
    <scope>NUCLEOTIDE SEQUENCE [LARGE SCALE GENOMIC DNA]</scope>
    <source>
        <strain evidence="6 7">CC-YST705</strain>
    </source>
</reference>
<proteinExistence type="inferred from homology"/>
<dbReference type="SUPFAM" id="SSF56235">
    <property type="entry name" value="N-terminal nucleophile aminohydrolases (Ntn hydrolases)"/>
    <property type="match status" value="1"/>
</dbReference>
<feature type="chain" id="PRO_5045090273" evidence="5">
    <location>
        <begin position="23"/>
        <end position="848"/>
    </location>
</feature>
<dbReference type="Proteomes" id="UP000776983">
    <property type="component" value="Unassembled WGS sequence"/>
</dbReference>
<dbReference type="Pfam" id="PF01804">
    <property type="entry name" value="Penicil_amidase"/>
    <property type="match status" value="1"/>
</dbReference>
<dbReference type="RefSeq" id="WP_226954389.1">
    <property type="nucleotide sequence ID" value="NZ_JACDXW010000004.1"/>
</dbReference>
<evidence type="ECO:0000313" key="6">
    <source>
        <dbReference type="EMBL" id="MCB5364033.1"/>
    </source>
</evidence>
<evidence type="ECO:0000256" key="1">
    <source>
        <dbReference type="ARBA" id="ARBA00006586"/>
    </source>
</evidence>
<comment type="similarity">
    <text evidence="1">Belongs to the peptidase S45 family.</text>
</comment>
<comment type="caution">
    <text evidence="6">The sequence shown here is derived from an EMBL/GenBank/DDBJ whole genome shotgun (WGS) entry which is preliminary data.</text>
</comment>
<dbReference type="InterPro" id="IPR002692">
    <property type="entry name" value="S45"/>
</dbReference>
<dbReference type="InterPro" id="IPR029055">
    <property type="entry name" value="Ntn_hydrolases_N"/>
</dbReference>
<dbReference type="PIRSF" id="PIRSF001227">
    <property type="entry name" value="Pen_acylase"/>
    <property type="match status" value="1"/>
</dbReference>
<dbReference type="Gene3D" id="1.10.287.150">
    <property type="match status" value="1"/>
</dbReference>
<dbReference type="InterPro" id="IPR023343">
    <property type="entry name" value="Penicillin_amidase_dom1"/>
</dbReference>
<accession>A0ABS8CDG3</accession>
<dbReference type="Gene3D" id="1.10.1400.10">
    <property type="match status" value="1"/>
</dbReference>
<dbReference type="Gene3D" id="1.10.439.10">
    <property type="entry name" value="Penicillin Amidohydrolase, domain 1"/>
    <property type="match status" value="1"/>
</dbReference>
<dbReference type="PANTHER" id="PTHR34218">
    <property type="entry name" value="PEPTIDASE S45 PENICILLIN AMIDASE"/>
    <property type="match status" value="1"/>
</dbReference>
<organism evidence="6 7">
    <name type="scientific">Mesopusillimonas faecipullorum</name>
    <dbReference type="NCBI Taxonomy" id="2755040"/>
    <lineage>
        <taxon>Bacteria</taxon>
        <taxon>Pseudomonadati</taxon>
        <taxon>Pseudomonadota</taxon>
        <taxon>Betaproteobacteria</taxon>
        <taxon>Burkholderiales</taxon>
        <taxon>Alcaligenaceae</taxon>
        <taxon>Mesopusillimonas</taxon>
    </lineage>
</organism>
<evidence type="ECO:0000256" key="4">
    <source>
        <dbReference type="ARBA" id="ARBA00023145"/>
    </source>
</evidence>
<keyword evidence="3" id="KW-0378">Hydrolase</keyword>
<dbReference type="InterPro" id="IPR014395">
    <property type="entry name" value="Pen/GL7ACA/AHL_acylase"/>
</dbReference>
<dbReference type="PANTHER" id="PTHR34218:SF3">
    <property type="entry name" value="ACYL-HOMOSERINE LACTONE ACYLASE PVDQ"/>
    <property type="match status" value="1"/>
</dbReference>
<dbReference type="Gene3D" id="2.30.120.10">
    <property type="match status" value="1"/>
</dbReference>
<keyword evidence="7" id="KW-1185">Reference proteome</keyword>
<feature type="signal peptide" evidence="5">
    <location>
        <begin position="1"/>
        <end position="22"/>
    </location>
</feature>
<evidence type="ECO:0000313" key="7">
    <source>
        <dbReference type="Proteomes" id="UP000776983"/>
    </source>
</evidence>
<evidence type="ECO:0000256" key="5">
    <source>
        <dbReference type="SAM" id="SignalP"/>
    </source>
</evidence>
<dbReference type="PROSITE" id="PS51257">
    <property type="entry name" value="PROKAR_LIPOPROTEIN"/>
    <property type="match status" value="1"/>
</dbReference>
<gene>
    <name evidence="6" type="ORF">H0484_09770</name>
</gene>
<dbReference type="InterPro" id="IPR043146">
    <property type="entry name" value="Penicillin_amidase_N_B-knob"/>
</dbReference>
<sequence>MHSHPGKPHLLCATLLCTALLAACGGSSGDDSNASDPTDPPKASEITIKRDKYGTPHIYAEDTYSLFYGMGYAVAEDRLFQWEMIKRMARGTTAEALGADYIEADKAARKAYDAKTLQQQIDELPKADRDILVGWADGYNKRLQEVLAAPDSLMPKQFSDFGIAPTPISALDLVAAYFRGSLANFADSNSEVANLGLLSALQQRHGEQTGKNIFDQLRWKNDPASPTSIKESDITNVALGQPRQAGTSLASWTNDLATWAKTTVAALLPKGASQAPTKLVQRVSPEVINETLAAEMENYGGTGPDYFPRASNTWLLNGDRVEEGQAALYIGPQYGNNNPTNAFGVGLHGAGYNAVGTSHWGFPMIMWGANDKIGWGVTVGFGDTVDIFQLQINPNNPMQYRHNGGWRNLTKRTETISVKGADDVSVEFLSSHYGQIDSFDEAQGVAYARGRTWVGQEVSTLIAWSKMNKAQNWQEYLEQGSKIAASLNWYYVDADNNIGAAYLGAFVEKPSGHDFRLPLPGDGSADWLGALPFSKQPKVLNPESGEIINWNNKVSASWDNADYQFWGRAHHVNVINNAVNRKEKLTLEEFHETNEIVSHTEVNFNYFKPLLAEASQALAEGDPLKPVYEVLADWDGYSHPNAETGVYDSAAYTIFRTWLPKLVEAALRDDLPDAYWAQYRNASAASTSIGVNVALNALLGEEATVAQNYDFLNGESRNDVINRVMADSVQDLTARFGHATLNDWLSPLIPHTFGVRAIGGVTVNTADQAVSLPAEMARGTANHMVTFKGNQLDYADVIAPGQSGFVAPDGSASPHYQDQLKLYGDFKLKPGSLNDVQAVSTQTLNVER</sequence>
<dbReference type="Gene3D" id="3.60.20.10">
    <property type="entry name" value="Glutamine Phosphoribosylpyrophosphate, subunit 1, domain 1"/>
    <property type="match status" value="1"/>
</dbReference>
<name>A0ABS8CDG3_9BURK</name>
<protein>
    <submittedName>
        <fullName evidence="6">Penicillin acylase family protein</fullName>
    </submittedName>
</protein>
<dbReference type="InterPro" id="IPR043147">
    <property type="entry name" value="Penicillin_amidase_A-knob"/>
</dbReference>
<keyword evidence="2 5" id="KW-0732">Signal</keyword>